<keyword evidence="3" id="KW-1185">Reference proteome</keyword>
<dbReference type="EMBL" id="JABGBW010000006">
    <property type="protein sequence ID" value="MBC2576476.1"/>
    <property type="molecule type" value="Genomic_DNA"/>
</dbReference>
<keyword evidence="1" id="KW-1133">Transmembrane helix</keyword>
<accession>A0ABR6TNC4</accession>
<evidence type="ECO:0000313" key="3">
    <source>
        <dbReference type="Proteomes" id="UP000713904"/>
    </source>
</evidence>
<feature type="transmembrane region" description="Helical" evidence="1">
    <location>
        <begin position="20"/>
        <end position="45"/>
    </location>
</feature>
<organism evidence="2 3">
    <name type="scientific">Peptostreptococcus canis</name>
    <dbReference type="NCBI Taxonomy" id="1159213"/>
    <lineage>
        <taxon>Bacteria</taxon>
        <taxon>Bacillati</taxon>
        <taxon>Bacillota</taxon>
        <taxon>Clostridia</taxon>
        <taxon>Peptostreptococcales</taxon>
        <taxon>Peptostreptococcaceae</taxon>
        <taxon>Peptostreptococcus</taxon>
    </lineage>
</organism>
<keyword evidence="1" id="KW-0812">Transmembrane</keyword>
<dbReference type="Proteomes" id="UP000713904">
    <property type="component" value="Unassembled WGS sequence"/>
</dbReference>
<gene>
    <name evidence="2" type="ORF">HLB29_07225</name>
</gene>
<proteinExistence type="predicted"/>
<protein>
    <recommendedName>
        <fullName evidence="4">Prepilin-type N-terminal cleavage/methylation domain-containing protein</fullName>
    </recommendedName>
</protein>
<evidence type="ECO:0008006" key="4">
    <source>
        <dbReference type="Google" id="ProtNLM"/>
    </source>
</evidence>
<evidence type="ECO:0000256" key="1">
    <source>
        <dbReference type="SAM" id="Phobius"/>
    </source>
</evidence>
<comment type="caution">
    <text evidence="2">The sequence shown here is derived from an EMBL/GenBank/DDBJ whole genome shotgun (WGS) entry which is preliminary data.</text>
</comment>
<sequence>MIKILNENMKFLKKREGYILIEMIIFLTVSMIIIMTSYIIIMFAIHEFNTVNYYSELEEISLCVQDKIRMEISESIDIVGYDKYLNSVKDGQYTQIKRLYYICRDRENRENIVQKNISISDEKLYIGKKSKYQIGNYVDKIFISEEKNKDDELIAVSFKIEYKKSKVKYMSKFKVYKKNK</sequence>
<dbReference type="RefSeq" id="WP_185624499.1">
    <property type="nucleotide sequence ID" value="NZ_JABGBW010000006.1"/>
</dbReference>
<reference evidence="2 3" key="1">
    <citation type="submission" date="2020-05" db="EMBL/GenBank/DDBJ databases">
        <title>Draft genome of xy-202 and genomic insight in genome of the genus Peptostreptococcus.</title>
        <authorList>
            <person name="Zhang Z."/>
        </authorList>
    </citation>
    <scope>NUCLEOTIDE SEQUENCE [LARGE SCALE GENOMIC DNA]</scope>
    <source>
        <strain evidence="2 3">DSM 27025</strain>
    </source>
</reference>
<name>A0ABR6TNC4_9FIRM</name>
<keyword evidence="1" id="KW-0472">Membrane</keyword>
<evidence type="ECO:0000313" key="2">
    <source>
        <dbReference type="EMBL" id="MBC2576476.1"/>
    </source>
</evidence>